<proteinExistence type="predicted"/>
<dbReference type="Proteomes" id="UP000601435">
    <property type="component" value="Unassembled WGS sequence"/>
</dbReference>
<dbReference type="EMBL" id="CAJNJA010082364">
    <property type="protein sequence ID" value="CAE7932473.1"/>
    <property type="molecule type" value="Genomic_DNA"/>
</dbReference>
<feature type="compositionally biased region" description="Low complexity" evidence="1">
    <location>
        <begin position="342"/>
        <end position="354"/>
    </location>
</feature>
<feature type="compositionally biased region" description="Low complexity" evidence="1">
    <location>
        <begin position="10"/>
        <end position="19"/>
    </location>
</feature>
<comment type="caution">
    <text evidence="2">The sequence shown here is derived from an EMBL/GenBank/DDBJ whole genome shotgun (WGS) entry which is preliminary data.</text>
</comment>
<gene>
    <name evidence="2" type="ORF">SNEC2469_LOCUS32509</name>
</gene>
<feature type="region of interest" description="Disordered" evidence="1">
    <location>
        <begin position="1"/>
        <end position="23"/>
    </location>
</feature>
<keyword evidence="3" id="KW-1185">Reference proteome</keyword>
<name>A0A813BW63_9DINO</name>
<accession>A0A813BW63</accession>
<feature type="region of interest" description="Disordered" evidence="1">
    <location>
        <begin position="342"/>
        <end position="436"/>
    </location>
</feature>
<feature type="compositionally biased region" description="Low complexity" evidence="1">
    <location>
        <begin position="394"/>
        <end position="403"/>
    </location>
</feature>
<protein>
    <submittedName>
        <fullName evidence="2">Uncharacterized protein</fullName>
    </submittedName>
</protein>
<evidence type="ECO:0000313" key="2">
    <source>
        <dbReference type="EMBL" id="CAE7932473.1"/>
    </source>
</evidence>
<sequence length="436" mass="47010">MSVASEPSLAVGPTTAQVAPAPPVPVFSVWDSTAGETADVLLHWHRSLPEMPEDDEPLCILQLHMGQNGQGGQGQELDFLEARLQKHHLQPPLAAWSTTQLQRLMAVMAEQRRGAPPNHDEVRLRRAPGRLVIDVHFRSQVYGGTGISLSGCVVEILNAYSSGRSARSDTLEVLRAVAAAQALHTKAIAESRVSMEGLQSEMDRLEGDWTKACAGAKKRHRGLLQRFALVLQAKIDKERALHEELQVRRWNQQGAAAGLLIRLNTAVVRFAVVLQLQLPNQQLWRSRWRSEGVVAEVVVEAYTGLGDKRPWDEACKSELGTASCCHIMERFRCGLRGVDDAPAAPGSPAGRAAGTLPAGTVTQGLMMPPPTVTSGMPPTMSLFDPPSDEEPVPARDLTVAAPAAAPPKPEEPALPKGPPRPAGVSTTDDLFFSDGE</sequence>
<dbReference type="AlphaFoldDB" id="A0A813BW63"/>
<evidence type="ECO:0000256" key="1">
    <source>
        <dbReference type="SAM" id="MobiDB-lite"/>
    </source>
</evidence>
<organism evidence="2 3">
    <name type="scientific">Symbiodinium necroappetens</name>
    <dbReference type="NCBI Taxonomy" id="1628268"/>
    <lineage>
        <taxon>Eukaryota</taxon>
        <taxon>Sar</taxon>
        <taxon>Alveolata</taxon>
        <taxon>Dinophyceae</taxon>
        <taxon>Suessiales</taxon>
        <taxon>Symbiodiniaceae</taxon>
        <taxon>Symbiodinium</taxon>
    </lineage>
</organism>
<evidence type="ECO:0000313" key="3">
    <source>
        <dbReference type="Proteomes" id="UP000601435"/>
    </source>
</evidence>
<reference evidence="2" key="1">
    <citation type="submission" date="2021-02" db="EMBL/GenBank/DDBJ databases">
        <authorList>
            <person name="Dougan E. K."/>
            <person name="Rhodes N."/>
            <person name="Thang M."/>
            <person name="Chan C."/>
        </authorList>
    </citation>
    <scope>NUCLEOTIDE SEQUENCE</scope>
</reference>
<dbReference type="OrthoDB" id="435245at2759"/>